<gene>
    <name evidence="7" type="ORF">ABID12_000428</name>
</gene>
<organism evidence="7 8">
    <name type="scientific">Martelella mangrovi</name>
    <dbReference type="NCBI Taxonomy" id="1397477"/>
    <lineage>
        <taxon>Bacteria</taxon>
        <taxon>Pseudomonadati</taxon>
        <taxon>Pseudomonadota</taxon>
        <taxon>Alphaproteobacteria</taxon>
        <taxon>Hyphomicrobiales</taxon>
        <taxon>Aurantimonadaceae</taxon>
        <taxon>Martelella</taxon>
    </lineage>
</organism>
<evidence type="ECO:0000256" key="5">
    <source>
        <dbReference type="ARBA" id="ARBA00023136"/>
    </source>
</evidence>
<keyword evidence="3 6" id="KW-0812">Transmembrane</keyword>
<keyword evidence="2" id="KW-1003">Cell membrane</keyword>
<feature type="transmembrane region" description="Helical" evidence="6">
    <location>
        <begin position="83"/>
        <end position="101"/>
    </location>
</feature>
<dbReference type="Proteomes" id="UP001549164">
    <property type="component" value="Unassembled WGS sequence"/>
</dbReference>
<feature type="transmembrane region" description="Helical" evidence="6">
    <location>
        <begin position="166"/>
        <end position="187"/>
    </location>
</feature>
<dbReference type="RefSeq" id="WP_354432911.1">
    <property type="nucleotide sequence ID" value="NZ_JBEPLY010000001.1"/>
</dbReference>
<comment type="caution">
    <text evidence="7">The sequence shown here is derived from an EMBL/GenBank/DDBJ whole genome shotgun (WGS) entry which is preliminary data.</text>
</comment>
<feature type="transmembrane region" description="Helical" evidence="6">
    <location>
        <begin position="131"/>
        <end position="151"/>
    </location>
</feature>
<accession>A0ABV2I8C4</accession>
<protein>
    <submittedName>
        <fullName evidence="7">O-antigen/teichoic acid export membrane protein</fullName>
    </submittedName>
</protein>
<evidence type="ECO:0000256" key="1">
    <source>
        <dbReference type="ARBA" id="ARBA00004651"/>
    </source>
</evidence>
<reference evidence="7 8" key="1">
    <citation type="submission" date="2024-06" db="EMBL/GenBank/DDBJ databases">
        <title>Genomic Encyclopedia of Type Strains, Phase IV (KMG-IV): sequencing the most valuable type-strain genomes for metagenomic binning, comparative biology and taxonomic classification.</title>
        <authorList>
            <person name="Goeker M."/>
        </authorList>
    </citation>
    <scope>NUCLEOTIDE SEQUENCE [LARGE SCALE GENOMIC DNA]</scope>
    <source>
        <strain evidence="7 8">DSM 28102</strain>
    </source>
</reference>
<feature type="transmembrane region" description="Helical" evidence="6">
    <location>
        <begin position="352"/>
        <end position="375"/>
    </location>
</feature>
<evidence type="ECO:0000256" key="4">
    <source>
        <dbReference type="ARBA" id="ARBA00022989"/>
    </source>
</evidence>
<name>A0ABV2I8C4_9HYPH</name>
<evidence type="ECO:0000256" key="2">
    <source>
        <dbReference type="ARBA" id="ARBA00022475"/>
    </source>
</evidence>
<dbReference type="PANTHER" id="PTHR30250">
    <property type="entry name" value="PST FAMILY PREDICTED COLANIC ACID TRANSPORTER"/>
    <property type="match status" value="1"/>
</dbReference>
<feature type="transmembrane region" description="Helical" evidence="6">
    <location>
        <begin position="443"/>
        <end position="466"/>
    </location>
</feature>
<keyword evidence="5 6" id="KW-0472">Membrane</keyword>
<evidence type="ECO:0000256" key="3">
    <source>
        <dbReference type="ARBA" id="ARBA00022692"/>
    </source>
</evidence>
<keyword evidence="4 6" id="KW-1133">Transmembrane helix</keyword>
<feature type="transmembrane region" description="Helical" evidence="6">
    <location>
        <begin position="381"/>
        <end position="403"/>
    </location>
</feature>
<sequence length="502" mass="55202">MPRANVAYSPATFTALAISGLGTIFDVYGCKSSPLGGPMSLAFNRILKGSGASAMALMARTFEQLFLVPILLSAWSVDLYGEWLLVSAIPIYFSMSDLGFLQAGSNELARRASQEKEEGVKRFFTEYTASFTGYSILFFAVFCMFTAVIPLNKWLGLSIMTPSETFLTFLSLVAGAMISMNSNALMAGLRVKKLFHIGLLIRAISAYVRVIATFIAVFYLHFGPVGVALLNATFRGLEYAACSIPLYRRSLPPSFAIFSKRQERLLPYLFIGMEYLLMPLAYSFSLQGITLVVGTIAGTAAVAVFTTHRTLARMITSSLQMFAQPFRAEAGLMQKKDDIPLLASLLMRLSSITFWLSISVTVPLLIFGDMIFSYWTHGNIAFHYELFALLLFTYVLEGIWRIASSIRLGSNRHRPIVWGYSVISILGLALAVILGKISGLNGIALSTLLTSFAMCVLTVKVTVTLIEMSAVSYLLNILRPPLSDMMGLIRIIKKRLKMGVSS</sequence>
<proteinExistence type="predicted"/>
<comment type="subcellular location">
    <subcellularLocation>
        <location evidence="1">Cell membrane</location>
        <topology evidence="1">Multi-pass membrane protein</topology>
    </subcellularLocation>
</comment>
<keyword evidence="8" id="KW-1185">Reference proteome</keyword>
<dbReference type="EMBL" id="JBEPLY010000001">
    <property type="protein sequence ID" value="MET3598507.1"/>
    <property type="molecule type" value="Genomic_DNA"/>
</dbReference>
<feature type="transmembrane region" description="Helical" evidence="6">
    <location>
        <begin position="6"/>
        <end position="30"/>
    </location>
</feature>
<feature type="transmembrane region" description="Helical" evidence="6">
    <location>
        <begin position="415"/>
        <end position="437"/>
    </location>
</feature>
<evidence type="ECO:0000256" key="6">
    <source>
        <dbReference type="SAM" id="Phobius"/>
    </source>
</evidence>
<dbReference type="PANTHER" id="PTHR30250:SF26">
    <property type="entry name" value="PSMA PROTEIN"/>
    <property type="match status" value="1"/>
</dbReference>
<feature type="transmembrane region" description="Helical" evidence="6">
    <location>
        <begin position="199"/>
        <end position="219"/>
    </location>
</feature>
<evidence type="ECO:0000313" key="8">
    <source>
        <dbReference type="Proteomes" id="UP001549164"/>
    </source>
</evidence>
<feature type="transmembrane region" description="Helical" evidence="6">
    <location>
        <begin position="288"/>
        <end position="307"/>
    </location>
</feature>
<dbReference type="InterPro" id="IPR050833">
    <property type="entry name" value="Poly_Biosynth_Transport"/>
</dbReference>
<evidence type="ECO:0000313" key="7">
    <source>
        <dbReference type="EMBL" id="MET3598507.1"/>
    </source>
</evidence>